<keyword evidence="1" id="KW-1133">Transmembrane helix</keyword>
<dbReference type="EMBL" id="CAMAPF010000182">
    <property type="protein sequence ID" value="CAH9111409.1"/>
    <property type="molecule type" value="Genomic_DNA"/>
</dbReference>
<evidence type="ECO:0000256" key="1">
    <source>
        <dbReference type="SAM" id="Phobius"/>
    </source>
</evidence>
<feature type="transmembrane region" description="Helical" evidence="1">
    <location>
        <begin position="64"/>
        <end position="86"/>
    </location>
</feature>
<dbReference type="Proteomes" id="UP001152523">
    <property type="component" value="Unassembled WGS sequence"/>
</dbReference>
<evidence type="ECO:0000313" key="2">
    <source>
        <dbReference type="EMBL" id="CAH9111409.1"/>
    </source>
</evidence>
<proteinExistence type="predicted"/>
<evidence type="ECO:0000313" key="3">
    <source>
        <dbReference type="Proteomes" id="UP001152523"/>
    </source>
</evidence>
<accession>A0AAV0DWT7</accession>
<feature type="transmembrane region" description="Helical" evidence="1">
    <location>
        <begin position="98"/>
        <end position="119"/>
    </location>
</feature>
<keyword evidence="1" id="KW-0472">Membrane</keyword>
<keyword evidence="3" id="KW-1185">Reference proteome</keyword>
<gene>
    <name evidence="2" type="ORF">CEPIT_LOCUS19502</name>
</gene>
<comment type="caution">
    <text evidence="2">The sequence shown here is derived from an EMBL/GenBank/DDBJ whole genome shotgun (WGS) entry which is preliminary data.</text>
</comment>
<keyword evidence="1" id="KW-0812">Transmembrane</keyword>
<dbReference type="AlphaFoldDB" id="A0AAV0DWT7"/>
<organism evidence="2 3">
    <name type="scientific">Cuscuta epithymum</name>
    <dbReference type="NCBI Taxonomy" id="186058"/>
    <lineage>
        <taxon>Eukaryota</taxon>
        <taxon>Viridiplantae</taxon>
        <taxon>Streptophyta</taxon>
        <taxon>Embryophyta</taxon>
        <taxon>Tracheophyta</taxon>
        <taxon>Spermatophyta</taxon>
        <taxon>Magnoliopsida</taxon>
        <taxon>eudicotyledons</taxon>
        <taxon>Gunneridae</taxon>
        <taxon>Pentapetalae</taxon>
        <taxon>asterids</taxon>
        <taxon>lamiids</taxon>
        <taxon>Solanales</taxon>
        <taxon>Convolvulaceae</taxon>
        <taxon>Cuscuteae</taxon>
        <taxon>Cuscuta</taxon>
        <taxon>Cuscuta subgen. Cuscuta</taxon>
    </lineage>
</organism>
<name>A0AAV0DWT7_9ASTE</name>
<sequence>MPILNLLLSLGKKKTYCYLVSPTIGAPLLVLLPSDLWRVVPVDHHTHHAQNIPTYGLLYTEGQVTIILSPLSIQFLVGAIDFVLNVLKIAINVCRPELLCSSYCVFIPDLAFAIVFSLVQGL</sequence>
<reference evidence="2" key="1">
    <citation type="submission" date="2022-07" db="EMBL/GenBank/DDBJ databases">
        <authorList>
            <person name="Macas J."/>
            <person name="Novak P."/>
            <person name="Neumann P."/>
        </authorList>
    </citation>
    <scope>NUCLEOTIDE SEQUENCE</scope>
</reference>
<protein>
    <submittedName>
        <fullName evidence="2">Uncharacterized protein</fullName>
    </submittedName>
</protein>